<feature type="transmembrane region" description="Helical" evidence="2">
    <location>
        <begin position="285"/>
        <end position="302"/>
    </location>
</feature>
<feature type="transmembrane region" description="Helical" evidence="2">
    <location>
        <begin position="251"/>
        <end position="273"/>
    </location>
</feature>
<evidence type="ECO:0000313" key="3">
    <source>
        <dbReference type="EMBL" id="GGP21166.1"/>
    </source>
</evidence>
<organism evidence="3 4">
    <name type="scientific">Silvimonas iriomotensis</name>
    <dbReference type="NCBI Taxonomy" id="449662"/>
    <lineage>
        <taxon>Bacteria</taxon>
        <taxon>Pseudomonadati</taxon>
        <taxon>Pseudomonadota</taxon>
        <taxon>Betaproteobacteria</taxon>
        <taxon>Neisseriales</taxon>
        <taxon>Chitinibacteraceae</taxon>
        <taxon>Silvimonas</taxon>
    </lineage>
</organism>
<name>A0ABQ2P9L6_9NEIS</name>
<feature type="transmembrane region" description="Helical" evidence="2">
    <location>
        <begin position="76"/>
        <end position="96"/>
    </location>
</feature>
<feature type="transmembrane region" description="Helical" evidence="2">
    <location>
        <begin position="308"/>
        <end position="328"/>
    </location>
</feature>
<comment type="caution">
    <text evidence="3">The sequence shown here is derived from an EMBL/GenBank/DDBJ whole genome shotgun (WGS) entry which is preliminary data.</text>
</comment>
<dbReference type="PANTHER" id="PTHR11328">
    <property type="entry name" value="MAJOR FACILITATOR SUPERFAMILY DOMAIN-CONTAINING PROTEIN"/>
    <property type="match status" value="1"/>
</dbReference>
<keyword evidence="2" id="KW-1133">Transmembrane helix</keyword>
<feature type="transmembrane region" description="Helical" evidence="2">
    <location>
        <begin position="9"/>
        <end position="30"/>
    </location>
</feature>
<feature type="transmembrane region" description="Helical" evidence="2">
    <location>
        <begin position="145"/>
        <end position="166"/>
    </location>
</feature>
<dbReference type="EMBL" id="BMLX01000002">
    <property type="protein sequence ID" value="GGP21166.1"/>
    <property type="molecule type" value="Genomic_DNA"/>
</dbReference>
<sequence>MNPFSPGRLAACGITGLPLAMVALPVYVLAPSWYSTELGLSLSTTGYLLVGARLFDTAQDPFLGQLVGRFAHAGRLGHLIWPASLVLIASFGALWFPAVSASTPLAVWFAITLICVYSAHAVLNISLLSWGIAISPQLQVQNRAAAWREGAGLIGVMLASVLPTWLTSARGYTPRHAMALFSGVFASCLLVAVFAWARWAPAWAGQNKTPDHPARVSHGIRQLALLVVLNGLSVSVPATLVLFYVNDHLQAPDLAGAFLAIYFLAGMAGLPLWSHLSDLMGPARAWSLGMLLAILSFVWASALQAGALYPFALICACSGLALGADLTLPPVLLARLLAPDESLPAQYGYWSFLVKLSTALAGFALPLLSAMDYHPGLRSSHTGALPLVYGVLPAVCKCAALACLQRLVRRWESS</sequence>
<keyword evidence="2" id="KW-0472">Membrane</keyword>
<dbReference type="Proteomes" id="UP000637267">
    <property type="component" value="Unassembled WGS sequence"/>
</dbReference>
<evidence type="ECO:0000256" key="2">
    <source>
        <dbReference type="SAM" id="Phobius"/>
    </source>
</evidence>
<keyword evidence="4" id="KW-1185">Reference proteome</keyword>
<keyword evidence="2" id="KW-0812">Transmembrane</keyword>
<dbReference type="RefSeq" id="WP_188704117.1">
    <property type="nucleotide sequence ID" value="NZ_BMLX01000002.1"/>
</dbReference>
<proteinExistence type="inferred from homology"/>
<feature type="transmembrane region" description="Helical" evidence="2">
    <location>
        <begin position="223"/>
        <end position="245"/>
    </location>
</feature>
<feature type="transmembrane region" description="Helical" evidence="2">
    <location>
        <begin position="178"/>
        <end position="197"/>
    </location>
</feature>
<feature type="transmembrane region" description="Helical" evidence="2">
    <location>
        <begin position="108"/>
        <end position="133"/>
    </location>
</feature>
<comment type="similarity">
    <text evidence="1">Belongs to the sodium:galactoside symporter (TC 2.A.2) family.</text>
</comment>
<reference evidence="4" key="1">
    <citation type="journal article" date="2019" name="Int. J. Syst. Evol. Microbiol.">
        <title>The Global Catalogue of Microorganisms (GCM) 10K type strain sequencing project: providing services to taxonomists for standard genome sequencing and annotation.</title>
        <authorList>
            <consortium name="The Broad Institute Genomics Platform"/>
            <consortium name="The Broad Institute Genome Sequencing Center for Infectious Disease"/>
            <person name="Wu L."/>
            <person name="Ma J."/>
        </authorList>
    </citation>
    <scope>NUCLEOTIDE SEQUENCE [LARGE SCALE GENOMIC DNA]</scope>
    <source>
        <strain evidence="4">CGMCC 1.8859</strain>
    </source>
</reference>
<accession>A0ABQ2P9L6</accession>
<dbReference type="InterPro" id="IPR039672">
    <property type="entry name" value="MFS_2"/>
</dbReference>
<dbReference type="Pfam" id="PF13347">
    <property type="entry name" value="MFS_2"/>
    <property type="match status" value="1"/>
</dbReference>
<evidence type="ECO:0000313" key="4">
    <source>
        <dbReference type="Proteomes" id="UP000637267"/>
    </source>
</evidence>
<feature type="transmembrane region" description="Helical" evidence="2">
    <location>
        <begin position="36"/>
        <end position="55"/>
    </location>
</feature>
<dbReference type="Gene3D" id="1.20.1250.20">
    <property type="entry name" value="MFS general substrate transporter like domains"/>
    <property type="match status" value="2"/>
</dbReference>
<feature type="transmembrane region" description="Helical" evidence="2">
    <location>
        <begin position="383"/>
        <end position="404"/>
    </location>
</feature>
<feature type="transmembrane region" description="Helical" evidence="2">
    <location>
        <begin position="349"/>
        <end position="371"/>
    </location>
</feature>
<gene>
    <name evidence="3" type="ORF">GCM10010970_19140</name>
</gene>
<dbReference type="PANTHER" id="PTHR11328:SF28">
    <property type="entry name" value="MAJOR FACILITATOR SUPERFAMILY DOMAIN-CONTAINING PROTEIN 12"/>
    <property type="match status" value="1"/>
</dbReference>
<protein>
    <submittedName>
        <fullName evidence="3">Sugar:cation symporter</fullName>
    </submittedName>
</protein>
<evidence type="ECO:0000256" key="1">
    <source>
        <dbReference type="ARBA" id="ARBA00009617"/>
    </source>
</evidence>
<dbReference type="SUPFAM" id="SSF103473">
    <property type="entry name" value="MFS general substrate transporter"/>
    <property type="match status" value="2"/>
</dbReference>
<dbReference type="InterPro" id="IPR036259">
    <property type="entry name" value="MFS_trans_sf"/>
</dbReference>